<protein>
    <submittedName>
        <fullName evidence="1">Uncharacterized protein</fullName>
    </submittedName>
</protein>
<sequence>MAIIFMSKKVMLKPKPGIDHKALRRWR</sequence>
<dbReference type="EMBL" id="GGEC01080051">
    <property type="protein sequence ID" value="MBX60535.1"/>
    <property type="molecule type" value="Transcribed_RNA"/>
</dbReference>
<name>A0A2P2Q0Q4_RHIMU</name>
<dbReference type="AlphaFoldDB" id="A0A2P2Q0Q4"/>
<evidence type="ECO:0000313" key="1">
    <source>
        <dbReference type="EMBL" id="MBX60535.1"/>
    </source>
</evidence>
<organism evidence="1">
    <name type="scientific">Rhizophora mucronata</name>
    <name type="common">Asiatic mangrove</name>
    <dbReference type="NCBI Taxonomy" id="61149"/>
    <lineage>
        <taxon>Eukaryota</taxon>
        <taxon>Viridiplantae</taxon>
        <taxon>Streptophyta</taxon>
        <taxon>Embryophyta</taxon>
        <taxon>Tracheophyta</taxon>
        <taxon>Spermatophyta</taxon>
        <taxon>Magnoliopsida</taxon>
        <taxon>eudicotyledons</taxon>
        <taxon>Gunneridae</taxon>
        <taxon>Pentapetalae</taxon>
        <taxon>rosids</taxon>
        <taxon>fabids</taxon>
        <taxon>Malpighiales</taxon>
        <taxon>Rhizophoraceae</taxon>
        <taxon>Rhizophora</taxon>
    </lineage>
</organism>
<proteinExistence type="predicted"/>
<reference evidence="1" key="1">
    <citation type="submission" date="2018-02" db="EMBL/GenBank/DDBJ databases">
        <title>Rhizophora mucronata_Transcriptome.</title>
        <authorList>
            <person name="Meera S.P."/>
            <person name="Sreeshan A."/>
            <person name="Augustine A."/>
        </authorList>
    </citation>
    <scope>NUCLEOTIDE SEQUENCE</scope>
    <source>
        <tissue evidence="1">Leaf</tissue>
    </source>
</reference>
<accession>A0A2P2Q0Q4</accession>